<dbReference type="PANTHER" id="PTHR22753:SF14">
    <property type="entry name" value="MONOACYLGLYCEROL_DIACYLGLYCEROL O-ACYLTRANSFERASE"/>
    <property type="match status" value="1"/>
</dbReference>
<evidence type="ECO:0000313" key="6">
    <source>
        <dbReference type="Proteomes" id="UP001359559"/>
    </source>
</evidence>
<dbReference type="GO" id="GO:0016020">
    <property type="term" value="C:membrane"/>
    <property type="evidence" value="ECO:0007669"/>
    <property type="project" value="TreeGrafter"/>
</dbReference>
<sequence>MALVMGFRLSPVSAICSGIRRGFGVRAQSSDGGSSTLFSSESDPVAALNGASVVLGTQKNGSLVKEERAVRFLRDEERKGKKKEKGEEGLAPLWDDGYGVRSVEDYFVAAKEVCKPDGGPPRWFCPLECGSPLQDSPTLLFLPGLDGTGLGLSLHHQALGKVFEVHCLHIPVHDRTPFEGLVKLVDEAVKLEYALSPNKPIYLVGDSFGGCLALAVAARNPTVDLVLILANPATSFRRSQLQPLFPILEALPDGLHATVPFLLSFIMGDPVKMASVNIGNRLPPAKKIEQLSYNLTALLPCLPELSNIIPRDTLLWKLKLLKSAAAYANSRLHAVKAEVLVLASGKDYMLPSVDEAQRLAGILQNCKVRNFNDNGHTLLLEDGIGLLTIIRGTCMYRRSRRHDLVGDFIPPSMTEFRYAMDQLFGLFRSVIGSVFFSTLEDGKIVKGLSGVPDEGPVIYVGYHMLMGLELASITEAFLSQKGTALRGIAHPLLFTVKVENSSSEFSMFDWFKIFGAVPVSATNLFNLLSTKSHVLLYPGGAREALHLKGEEYKLFWPDHPEFVRMAARFGATIVPFGVVGEDDVTELALDHKDLMKIPIVNDFVRDMSRDSIQIRDETSGEVANQNLAPPLLLPKIPGRFYYLFGKPIRMKGMEKILKDREKANQLYQQIKSEVESNLDYLIKKREEDPYRNFIDRTVYQTLYPPETTPTFDP</sequence>
<dbReference type="Pfam" id="PF12146">
    <property type="entry name" value="Hydrolase_4"/>
    <property type="match status" value="1"/>
</dbReference>
<comment type="similarity">
    <text evidence="1">Belongs to the diacylglycerol acyltransferase family.</text>
</comment>
<evidence type="ECO:0000256" key="3">
    <source>
        <dbReference type="ARBA" id="ARBA00023315"/>
    </source>
</evidence>
<evidence type="ECO:0000259" key="4">
    <source>
        <dbReference type="Pfam" id="PF12146"/>
    </source>
</evidence>
<dbReference type="Gene3D" id="3.40.50.1820">
    <property type="entry name" value="alpha/beta hydrolase"/>
    <property type="match status" value="1"/>
</dbReference>
<dbReference type="InterPro" id="IPR029058">
    <property type="entry name" value="AB_hydrolase_fold"/>
</dbReference>
<proteinExistence type="inferred from homology"/>
<comment type="caution">
    <text evidence="5">The sequence shown here is derived from an EMBL/GenBank/DDBJ whole genome shotgun (WGS) entry which is preliminary data.</text>
</comment>
<evidence type="ECO:0000256" key="1">
    <source>
        <dbReference type="ARBA" id="ARBA00005420"/>
    </source>
</evidence>
<keyword evidence="2" id="KW-0808">Transferase</keyword>
<dbReference type="PANTHER" id="PTHR22753">
    <property type="entry name" value="TRANSMEMBRANE PROTEIN 68"/>
    <property type="match status" value="1"/>
</dbReference>
<dbReference type="EMBL" id="JAYKXN010000005">
    <property type="protein sequence ID" value="KAK7284292.1"/>
    <property type="molecule type" value="Genomic_DNA"/>
</dbReference>
<dbReference type="Pfam" id="PF03982">
    <property type="entry name" value="DAGAT"/>
    <property type="match status" value="1"/>
</dbReference>
<protein>
    <recommendedName>
        <fullName evidence="4">Serine aminopeptidase S33 domain-containing protein</fullName>
    </recommendedName>
</protein>
<dbReference type="CDD" id="cd07987">
    <property type="entry name" value="LPLAT_MGAT-like"/>
    <property type="match status" value="1"/>
</dbReference>
<keyword evidence="3" id="KW-0012">Acyltransferase</keyword>
<feature type="domain" description="Serine aminopeptidase S33" evidence="4">
    <location>
        <begin position="182"/>
        <end position="381"/>
    </location>
</feature>
<name>A0AAN9IQ98_CLITE</name>
<dbReference type="GO" id="GO:0004144">
    <property type="term" value="F:diacylglycerol O-acyltransferase activity"/>
    <property type="evidence" value="ECO:0007669"/>
    <property type="project" value="UniProtKB-ARBA"/>
</dbReference>
<dbReference type="InterPro" id="IPR022742">
    <property type="entry name" value="Hydrolase_4"/>
</dbReference>
<reference evidence="5 6" key="1">
    <citation type="submission" date="2024-01" db="EMBL/GenBank/DDBJ databases">
        <title>The genomes of 5 underutilized Papilionoideae crops provide insights into root nodulation and disease resistance.</title>
        <authorList>
            <person name="Yuan L."/>
        </authorList>
    </citation>
    <scope>NUCLEOTIDE SEQUENCE [LARGE SCALE GENOMIC DNA]</scope>
    <source>
        <strain evidence="5">LY-2023</strain>
        <tissue evidence="5">Leaf</tissue>
    </source>
</reference>
<dbReference type="GO" id="GO:0019432">
    <property type="term" value="P:triglyceride biosynthetic process"/>
    <property type="evidence" value="ECO:0007669"/>
    <property type="project" value="UniProtKB-ARBA"/>
</dbReference>
<organism evidence="5 6">
    <name type="scientific">Clitoria ternatea</name>
    <name type="common">Butterfly pea</name>
    <dbReference type="NCBI Taxonomy" id="43366"/>
    <lineage>
        <taxon>Eukaryota</taxon>
        <taxon>Viridiplantae</taxon>
        <taxon>Streptophyta</taxon>
        <taxon>Embryophyta</taxon>
        <taxon>Tracheophyta</taxon>
        <taxon>Spermatophyta</taxon>
        <taxon>Magnoliopsida</taxon>
        <taxon>eudicotyledons</taxon>
        <taxon>Gunneridae</taxon>
        <taxon>Pentapetalae</taxon>
        <taxon>rosids</taxon>
        <taxon>fabids</taxon>
        <taxon>Fabales</taxon>
        <taxon>Fabaceae</taxon>
        <taxon>Papilionoideae</taxon>
        <taxon>50 kb inversion clade</taxon>
        <taxon>NPAAA clade</taxon>
        <taxon>indigoferoid/millettioid clade</taxon>
        <taxon>Phaseoleae</taxon>
        <taxon>Clitoria</taxon>
    </lineage>
</organism>
<keyword evidence="6" id="KW-1185">Reference proteome</keyword>
<dbReference type="Proteomes" id="UP001359559">
    <property type="component" value="Unassembled WGS sequence"/>
</dbReference>
<accession>A0AAN9IQ98</accession>
<dbReference type="AlphaFoldDB" id="A0AAN9IQ98"/>
<gene>
    <name evidence="5" type="ORF">RJT34_19036</name>
</gene>
<dbReference type="SUPFAM" id="SSF53474">
    <property type="entry name" value="alpha/beta-Hydrolases"/>
    <property type="match status" value="1"/>
</dbReference>
<dbReference type="InterPro" id="IPR007130">
    <property type="entry name" value="DAGAT"/>
</dbReference>
<evidence type="ECO:0000256" key="2">
    <source>
        <dbReference type="ARBA" id="ARBA00022679"/>
    </source>
</evidence>
<evidence type="ECO:0000313" key="5">
    <source>
        <dbReference type="EMBL" id="KAK7284292.1"/>
    </source>
</evidence>